<gene>
    <name evidence="2" type="ORF">H9865_07655</name>
</gene>
<evidence type="ECO:0000313" key="3">
    <source>
        <dbReference type="Proteomes" id="UP000824193"/>
    </source>
</evidence>
<feature type="transmembrane region" description="Helical" evidence="1">
    <location>
        <begin position="6"/>
        <end position="22"/>
    </location>
</feature>
<name>A0A9D1V4L2_9FIRM</name>
<evidence type="ECO:0000313" key="2">
    <source>
        <dbReference type="EMBL" id="HIX05960.1"/>
    </source>
</evidence>
<keyword evidence="1" id="KW-0812">Transmembrane</keyword>
<sequence length="59" mass="5712">MADLIAGGLIAAVVLAAAFYVYKAKKSGKKCIGCPDSGACSGGCCGCHGCGGAEGQQSR</sequence>
<dbReference type="AlphaFoldDB" id="A0A9D1V4L2"/>
<keyword evidence="1" id="KW-0472">Membrane</keyword>
<organism evidence="2 3">
    <name type="scientific">Candidatus Allofournierella pullicola</name>
    <dbReference type="NCBI Taxonomy" id="2838596"/>
    <lineage>
        <taxon>Bacteria</taxon>
        <taxon>Bacillati</taxon>
        <taxon>Bacillota</taxon>
        <taxon>Clostridia</taxon>
        <taxon>Eubacteriales</taxon>
        <taxon>Oscillospiraceae</taxon>
        <taxon>Allofournierella</taxon>
    </lineage>
</organism>
<accession>A0A9D1V4L2</accession>
<keyword evidence="1" id="KW-1133">Transmembrane helix</keyword>
<reference evidence="2" key="2">
    <citation type="submission" date="2021-04" db="EMBL/GenBank/DDBJ databases">
        <authorList>
            <person name="Gilroy R."/>
        </authorList>
    </citation>
    <scope>NUCLEOTIDE SEQUENCE</scope>
    <source>
        <strain evidence="2">2239</strain>
    </source>
</reference>
<reference evidence="2" key="1">
    <citation type="journal article" date="2021" name="PeerJ">
        <title>Extensive microbial diversity within the chicken gut microbiome revealed by metagenomics and culture.</title>
        <authorList>
            <person name="Gilroy R."/>
            <person name="Ravi A."/>
            <person name="Getino M."/>
            <person name="Pursley I."/>
            <person name="Horton D.L."/>
            <person name="Alikhan N.F."/>
            <person name="Baker D."/>
            <person name="Gharbi K."/>
            <person name="Hall N."/>
            <person name="Watson M."/>
            <person name="Adriaenssens E.M."/>
            <person name="Foster-Nyarko E."/>
            <person name="Jarju S."/>
            <person name="Secka A."/>
            <person name="Antonio M."/>
            <person name="Oren A."/>
            <person name="Chaudhuri R.R."/>
            <person name="La Ragione R."/>
            <person name="Hildebrand F."/>
            <person name="Pallen M.J."/>
        </authorList>
    </citation>
    <scope>NUCLEOTIDE SEQUENCE</scope>
    <source>
        <strain evidence="2">2239</strain>
    </source>
</reference>
<dbReference type="EMBL" id="DXFW01000022">
    <property type="protein sequence ID" value="HIX05960.1"/>
    <property type="molecule type" value="Genomic_DNA"/>
</dbReference>
<dbReference type="Proteomes" id="UP000824193">
    <property type="component" value="Unassembled WGS sequence"/>
</dbReference>
<evidence type="ECO:0000256" key="1">
    <source>
        <dbReference type="SAM" id="Phobius"/>
    </source>
</evidence>
<proteinExistence type="predicted"/>
<comment type="caution">
    <text evidence="2">The sequence shown here is derived from an EMBL/GenBank/DDBJ whole genome shotgun (WGS) entry which is preliminary data.</text>
</comment>
<protein>
    <submittedName>
        <fullName evidence="2">FeoB-associated Cys-rich membrane protein</fullName>
    </submittedName>
</protein>